<dbReference type="EMBL" id="RPGO01000028">
    <property type="protein sequence ID" value="RZB29415.1"/>
    <property type="molecule type" value="Genomic_DNA"/>
</dbReference>
<gene>
    <name evidence="1" type="ORF">AEth_01232</name>
</gene>
<name>A0A8B3S1Q4_9EURY</name>
<reference evidence="2" key="1">
    <citation type="submission" date="2019-01" db="EMBL/GenBank/DDBJ databases">
        <title>Anaerobic oxidation of ethane by archaea from a marine hydrocarbon seep.</title>
        <authorList>
            <person name="Musat F."/>
        </authorList>
    </citation>
    <scope>NUCLEOTIDE SEQUENCE [LARGE SCALE GENOMIC DNA]</scope>
</reference>
<dbReference type="Proteomes" id="UP000291831">
    <property type="component" value="Unassembled WGS sequence"/>
</dbReference>
<evidence type="ECO:0000313" key="1">
    <source>
        <dbReference type="EMBL" id="RZB29415.1"/>
    </source>
</evidence>
<organism evidence="1 2">
    <name type="scientific">Candidatus Argoarchaeum ethanivorans</name>
    <dbReference type="NCBI Taxonomy" id="2608793"/>
    <lineage>
        <taxon>Archaea</taxon>
        <taxon>Methanobacteriati</taxon>
        <taxon>Methanobacteriota</taxon>
        <taxon>Stenosarchaea group</taxon>
        <taxon>Methanomicrobia</taxon>
        <taxon>Methanosarcinales</taxon>
        <taxon>Methanosarcinales incertae sedis</taxon>
        <taxon>GOM Arc I cluster</taxon>
        <taxon>Candidatus Argoarchaeum</taxon>
    </lineage>
</organism>
<comment type="caution">
    <text evidence="1">The sequence shown here is derived from an EMBL/GenBank/DDBJ whole genome shotgun (WGS) entry which is preliminary data.</text>
</comment>
<protein>
    <submittedName>
        <fullName evidence="1">Uncharacterized protein</fullName>
    </submittedName>
</protein>
<sequence length="98" mass="11535">MTEISKVFKGVSFTDSLENYFALKNVSICQFLFFLDIADIAQYIEHHFYSDEDWHFRYDAGAMIKLVVVKFFEACSRIGRLFCRKKKPGYLVSKKRMG</sequence>
<accession>A0A8B3S1Q4</accession>
<proteinExistence type="predicted"/>
<evidence type="ECO:0000313" key="2">
    <source>
        <dbReference type="Proteomes" id="UP000291831"/>
    </source>
</evidence>
<dbReference type="AlphaFoldDB" id="A0A8B3S1Q4"/>